<dbReference type="Proteomes" id="UP000799423">
    <property type="component" value="Unassembled WGS sequence"/>
</dbReference>
<gene>
    <name evidence="2" type="ORF">T440DRAFT_191838</name>
</gene>
<protein>
    <submittedName>
        <fullName evidence="2">Uncharacterized protein</fullName>
    </submittedName>
</protein>
<keyword evidence="3" id="KW-1185">Reference proteome</keyword>
<feature type="region of interest" description="Disordered" evidence="1">
    <location>
        <begin position="242"/>
        <end position="265"/>
    </location>
</feature>
<accession>A0A6A7AZ78</accession>
<feature type="region of interest" description="Disordered" evidence="1">
    <location>
        <begin position="278"/>
        <end position="322"/>
    </location>
</feature>
<feature type="region of interest" description="Disordered" evidence="1">
    <location>
        <begin position="28"/>
        <end position="153"/>
    </location>
</feature>
<dbReference type="EMBL" id="MU006325">
    <property type="protein sequence ID" value="KAF2847465.1"/>
    <property type="molecule type" value="Genomic_DNA"/>
</dbReference>
<evidence type="ECO:0000313" key="2">
    <source>
        <dbReference type="EMBL" id="KAF2847465.1"/>
    </source>
</evidence>
<feature type="region of interest" description="Disordered" evidence="1">
    <location>
        <begin position="350"/>
        <end position="381"/>
    </location>
</feature>
<sequence>MPGAVCAMCGVAINPRALIRDVIDQVRKKHGNTPTSPVMWEKRFPGKLRSAQDEGTKASSPNKGTSGMPRHRSSSPKRNGGQKPQARAKSNPGDDFQGPLVSDDDDDDDEPRPGPASSATSSEKLRDPSGLPRFRPGPRPTPDKLPVHLIPPCDSSRIFNRRFQGGRARRTSTQPSFPVSEFLNTPFQPQQDTGVPGQSNVSPTTDNAADIVARGFFRGLGQHTTSTPSSTGLSLNEQLFGRSTSHAQSPPIIPQKRYSDSETTPKNRARFATFIAENNTSSTLPEPPSVTPSTSQGHLPVSSASDTGVPPRIHKPKPKKNEGLRIHLGKHTIESEIAEAVWNRSMITVERGSSADRKARDRQSRKETRDQAAAIVKAKAE</sequence>
<dbReference type="AlphaFoldDB" id="A0A6A7AZ78"/>
<feature type="compositionally biased region" description="Basic and acidic residues" evidence="1">
    <location>
        <begin position="40"/>
        <end position="56"/>
    </location>
</feature>
<feature type="compositionally biased region" description="Basic and acidic residues" evidence="1">
    <location>
        <begin position="353"/>
        <end position="370"/>
    </location>
</feature>
<proteinExistence type="predicted"/>
<organism evidence="2 3">
    <name type="scientific">Plenodomus tracheiphilus IPT5</name>
    <dbReference type="NCBI Taxonomy" id="1408161"/>
    <lineage>
        <taxon>Eukaryota</taxon>
        <taxon>Fungi</taxon>
        <taxon>Dikarya</taxon>
        <taxon>Ascomycota</taxon>
        <taxon>Pezizomycotina</taxon>
        <taxon>Dothideomycetes</taxon>
        <taxon>Pleosporomycetidae</taxon>
        <taxon>Pleosporales</taxon>
        <taxon>Pleosporineae</taxon>
        <taxon>Leptosphaeriaceae</taxon>
        <taxon>Plenodomus</taxon>
    </lineage>
</organism>
<feature type="compositionally biased region" description="Polar residues" evidence="1">
    <location>
        <begin position="291"/>
        <end position="306"/>
    </location>
</feature>
<evidence type="ECO:0000313" key="3">
    <source>
        <dbReference type="Proteomes" id="UP000799423"/>
    </source>
</evidence>
<evidence type="ECO:0000256" key="1">
    <source>
        <dbReference type="SAM" id="MobiDB-lite"/>
    </source>
</evidence>
<name>A0A6A7AZ78_9PLEO</name>
<reference evidence="2" key="1">
    <citation type="submission" date="2020-01" db="EMBL/GenBank/DDBJ databases">
        <authorList>
            <consortium name="DOE Joint Genome Institute"/>
            <person name="Haridas S."/>
            <person name="Albert R."/>
            <person name="Binder M."/>
            <person name="Bloem J."/>
            <person name="Labutti K."/>
            <person name="Salamov A."/>
            <person name="Andreopoulos B."/>
            <person name="Baker S.E."/>
            <person name="Barry K."/>
            <person name="Bills G."/>
            <person name="Bluhm B.H."/>
            <person name="Cannon C."/>
            <person name="Castanera R."/>
            <person name="Culley D.E."/>
            <person name="Daum C."/>
            <person name="Ezra D."/>
            <person name="Gonzalez J.B."/>
            <person name="Henrissat B."/>
            <person name="Kuo A."/>
            <person name="Liang C."/>
            <person name="Lipzen A."/>
            <person name="Lutzoni F."/>
            <person name="Magnuson J."/>
            <person name="Mondo S."/>
            <person name="Nolan M."/>
            <person name="Ohm R."/>
            <person name="Pangilinan J."/>
            <person name="Park H.-J."/>
            <person name="Ramirez L."/>
            <person name="Alfaro M."/>
            <person name="Sun H."/>
            <person name="Tritt A."/>
            <person name="Yoshinaga Y."/>
            <person name="Zwiers L.-H."/>
            <person name="Turgeon B.G."/>
            <person name="Goodwin S.B."/>
            <person name="Spatafora J.W."/>
            <person name="Crous P.W."/>
            <person name="Grigoriev I.V."/>
        </authorList>
    </citation>
    <scope>NUCLEOTIDE SEQUENCE</scope>
    <source>
        <strain evidence="2">IPT5</strain>
    </source>
</reference>